<proteinExistence type="predicted"/>
<accession>A0A8X6T8D5</accession>
<keyword evidence="2" id="KW-1185">Reference proteome</keyword>
<evidence type="ECO:0000313" key="2">
    <source>
        <dbReference type="Proteomes" id="UP000887013"/>
    </source>
</evidence>
<reference evidence="1" key="1">
    <citation type="submission" date="2020-08" db="EMBL/GenBank/DDBJ databases">
        <title>Multicomponent nature underlies the extraordinary mechanical properties of spider dragline silk.</title>
        <authorList>
            <person name="Kono N."/>
            <person name="Nakamura H."/>
            <person name="Mori M."/>
            <person name="Yoshida Y."/>
            <person name="Ohtoshi R."/>
            <person name="Malay A.D."/>
            <person name="Moran D.A.P."/>
            <person name="Tomita M."/>
            <person name="Numata K."/>
            <person name="Arakawa K."/>
        </authorList>
    </citation>
    <scope>NUCLEOTIDE SEQUENCE</scope>
</reference>
<name>A0A8X6T8D5_NEPPI</name>
<organism evidence="1 2">
    <name type="scientific">Nephila pilipes</name>
    <name type="common">Giant wood spider</name>
    <name type="synonym">Nephila maculata</name>
    <dbReference type="NCBI Taxonomy" id="299642"/>
    <lineage>
        <taxon>Eukaryota</taxon>
        <taxon>Metazoa</taxon>
        <taxon>Ecdysozoa</taxon>
        <taxon>Arthropoda</taxon>
        <taxon>Chelicerata</taxon>
        <taxon>Arachnida</taxon>
        <taxon>Araneae</taxon>
        <taxon>Araneomorphae</taxon>
        <taxon>Entelegynae</taxon>
        <taxon>Araneoidea</taxon>
        <taxon>Nephilidae</taxon>
        <taxon>Nephila</taxon>
    </lineage>
</organism>
<sequence length="124" mass="13901">MVWFQPRSLKHRFPTQLQIALELKLSSEDHASAGLKDCKRCLINPFGRTPLPQLLSLGTPYLGAPHKAHSVRCRREILSKNIPSQIQHHSSNLDVRRTDLPASESICANEAVIFEAVPIERSLA</sequence>
<gene>
    <name evidence="1" type="ORF">NPIL_396621</name>
</gene>
<protein>
    <submittedName>
        <fullName evidence="1">Uncharacterized protein</fullName>
    </submittedName>
</protein>
<comment type="caution">
    <text evidence="1">The sequence shown here is derived from an EMBL/GenBank/DDBJ whole genome shotgun (WGS) entry which is preliminary data.</text>
</comment>
<dbReference type="AlphaFoldDB" id="A0A8X6T8D5"/>
<evidence type="ECO:0000313" key="1">
    <source>
        <dbReference type="EMBL" id="GFS87341.1"/>
    </source>
</evidence>
<dbReference type="Proteomes" id="UP000887013">
    <property type="component" value="Unassembled WGS sequence"/>
</dbReference>
<dbReference type="EMBL" id="BMAW01004173">
    <property type="protein sequence ID" value="GFS87341.1"/>
    <property type="molecule type" value="Genomic_DNA"/>
</dbReference>